<dbReference type="RefSeq" id="WP_311951451.1">
    <property type="nucleotide sequence ID" value="NZ_JAVLVU010000001.1"/>
</dbReference>
<reference evidence="2" key="1">
    <citation type="submission" date="2023-07" db="EMBL/GenBank/DDBJ databases">
        <title>Functional and genomic diversity of the sorghum phyllosphere microbiome.</title>
        <authorList>
            <person name="Shade A."/>
        </authorList>
    </citation>
    <scope>NUCLEOTIDE SEQUENCE [LARGE SCALE GENOMIC DNA]</scope>
    <source>
        <strain evidence="2">SORGH_AS_0422</strain>
    </source>
</reference>
<evidence type="ECO:0000313" key="1">
    <source>
        <dbReference type="EMBL" id="MDT3404112.1"/>
    </source>
</evidence>
<proteinExistence type="predicted"/>
<accession>A0ABU3GWG4</accession>
<comment type="caution">
    <text evidence="1">The sequence shown here is derived from an EMBL/GenBank/DDBJ whole genome shotgun (WGS) entry which is preliminary data.</text>
</comment>
<gene>
    <name evidence="1" type="ORF">QE417_003184</name>
</gene>
<organism evidence="1 2">
    <name type="scientific">Mucilaginibacter terrae</name>
    <dbReference type="NCBI Taxonomy" id="1955052"/>
    <lineage>
        <taxon>Bacteria</taxon>
        <taxon>Pseudomonadati</taxon>
        <taxon>Bacteroidota</taxon>
        <taxon>Sphingobacteriia</taxon>
        <taxon>Sphingobacteriales</taxon>
        <taxon>Sphingobacteriaceae</taxon>
        <taxon>Mucilaginibacter</taxon>
    </lineage>
</organism>
<evidence type="ECO:0000313" key="2">
    <source>
        <dbReference type="Proteomes" id="UP001258315"/>
    </source>
</evidence>
<keyword evidence="2" id="KW-1185">Reference proteome</keyword>
<dbReference type="InterPro" id="IPR036249">
    <property type="entry name" value="Thioredoxin-like_sf"/>
</dbReference>
<dbReference type="PANTHER" id="PTHR32234">
    <property type="entry name" value="THIOL:DISULFIDE INTERCHANGE PROTEIN DSBD"/>
    <property type="match status" value="1"/>
</dbReference>
<sequence>MEQALQVSKELNKPILIDFTGWFCANCRRMENEVWSDPQVHKRLSEDYILLELYVDEKLELPKDEQYVSKFSGKTIKTIGNKWSDYEAKNFNVNSQPYYVIVNTKGDVLVPPQGANYSVQNYIEFLDSGKAAYEKNNGRN</sequence>
<dbReference type="SUPFAM" id="SSF52833">
    <property type="entry name" value="Thioredoxin-like"/>
    <property type="match status" value="1"/>
</dbReference>
<dbReference type="Pfam" id="PF13899">
    <property type="entry name" value="Thioredoxin_7"/>
    <property type="match status" value="1"/>
</dbReference>
<dbReference type="PANTHER" id="PTHR32234:SF0">
    <property type="entry name" value="THIOL:DISULFIDE INTERCHANGE PROTEIN DSBD"/>
    <property type="match status" value="1"/>
</dbReference>
<protein>
    <submittedName>
        <fullName evidence="1">Thioredoxin-related protein</fullName>
    </submittedName>
</protein>
<dbReference type="Gene3D" id="3.40.30.10">
    <property type="entry name" value="Glutaredoxin"/>
    <property type="match status" value="1"/>
</dbReference>
<dbReference type="Proteomes" id="UP001258315">
    <property type="component" value="Unassembled WGS sequence"/>
</dbReference>
<name>A0ABU3GWG4_9SPHI</name>
<dbReference type="EMBL" id="JAVLVU010000001">
    <property type="protein sequence ID" value="MDT3404112.1"/>
    <property type="molecule type" value="Genomic_DNA"/>
</dbReference>